<evidence type="ECO:0000313" key="2">
    <source>
        <dbReference type="Proteomes" id="UP000276133"/>
    </source>
</evidence>
<organism evidence="1 2">
    <name type="scientific">Brachionus plicatilis</name>
    <name type="common">Marine rotifer</name>
    <name type="synonym">Brachionus muelleri</name>
    <dbReference type="NCBI Taxonomy" id="10195"/>
    <lineage>
        <taxon>Eukaryota</taxon>
        <taxon>Metazoa</taxon>
        <taxon>Spiralia</taxon>
        <taxon>Gnathifera</taxon>
        <taxon>Rotifera</taxon>
        <taxon>Eurotatoria</taxon>
        <taxon>Monogononta</taxon>
        <taxon>Pseudotrocha</taxon>
        <taxon>Ploima</taxon>
        <taxon>Brachionidae</taxon>
        <taxon>Brachionus</taxon>
    </lineage>
</organism>
<evidence type="ECO:0000313" key="1">
    <source>
        <dbReference type="EMBL" id="RNA38320.1"/>
    </source>
</evidence>
<proteinExistence type="predicted"/>
<protein>
    <submittedName>
        <fullName evidence="1">Uncharacterized protein</fullName>
    </submittedName>
</protein>
<sequence>MNLIYSKTNIIEGKNRRIFGSFFFIIFDSYLSANLREIFMQANISANNEKFISLKTANFDTKRLAKLYTPGLMTGHTSGRSKTDRRFTEWPRNVYLTTCQDKNIRSNLRSSITRPLSTLKVSEIMMEFIK</sequence>
<comment type="caution">
    <text evidence="1">The sequence shown here is derived from an EMBL/GenBank/DDBJ whole genome shotgun (WGS) entry which is preliminary data.</text>
</comment>
<reference evidence="1 2" key="1">
    <citation type="journal article" date="2018" name="Sci. Rep.">
        <title>Genomic signatures of local adaptation to the degree of environmental predictability in rotifers.</title>
        <authorList>
            <person name="Franch-Gras L."/>
            <person name="Hahn C."/>
            <person name="Garcia-Roger E.M."/>
            <person name="Carmona M.J."/>
            <person name="Serra M."/>
            <person name="Gomez A."/>
        </authorList>
    </citation>
    <scope>NUCLEOTIDE SEQUENCE [LARGE SCALE GENOMIC DNA]</scope>
    <source>
        <strain evidence="1">HYR1</strain>
    </source>
</reference>
<dbReference type="EMBL" id="REGN01000891">
    <property type="protein sequence ID" value="RNA38320.1"/>
    <property type="molecule type" value="Genomic_DNA"/>
</dbReference>
<dbReference type="AlphaFoldDB" id="A0A3M7SRR2"/>
<gene>
    <name evidence="1" type="ORF">BpHYR1_041588</name>
</gene>
<accession>A0A3M7SRR2</accession>
<keyword evidence="2" id="KW-1185">Reference proteome</keyword>
<name>A0A3M7SRR2_BRAPC</name>
<dbReference type="Proteomes" id="UP000276133">
    <property type="component" value="Unassembled WGS sequence"/>
</dbReference>